<dbReference type="GO" id="GO:0005737">
    <property type="term" value="C:cytoplasm"/>
    <property type="evidence" value="ECO:0007669"/>
    <property type="project" value="UniProtKB-SubCell"/>
</dbReference>
<name>A0AAE3IRY5_9BACI</name>
<evidence type="ECO:0000256" key="3">
    <source>
        <dbReference type="ARBA" id="ARBA00022490"/>
    </source>
</evidence>
<keyword evidence="4" id="KW-0598">Phosphotransferase system</keyword>
<dbReference type="InterPro" id="IPR035895">
    <property type="entry name" value="HPr-like_sf"/>
</dbReference>
<evidence type="ECO:0000256" key="1">
    <source>
        <dbReference type="ARBA" id="ARBA00004496"/>
    </source>
</evidence>
<dbReference type="Pfam" id="PF00381">
    <property type="entry name" value="PTS-HPr"/>
    <property type="match status" value="1"/>
</dbReference>
<comment type="subcellular location">
    <subcellularLocation>
        <location evidence="1">Cytoplasm</location>
    </subcellularLocation>
</comment>
<evidence type="ECO:0000256" key="2">
    <source>
        <dbReference type="ARBA" id="ARBA00010736"/>
    </source>
</evidence>
<sequence length="96" mass="10635">MLVKTFLLNNKVGLYTKPSTVLSETASRYVSDIQIEYNGRSVDAKSIMGVLSLAVPSGKEVIVRIAGEDDRMAMEEIKKLFETEFVEITESALCES</sequence>
<evidence type="ECO:0000256" key="4">
    <source>
        <dbReference type="ARBA" id="ARBA00022683"/>
    </source>
</evidence>
<protein>
    <submittedName>
        <fullName evidence="6">HPr family phosphocarrier protein</fullName>
    </submittedName>
</protein>
<proteinExistence type="inferred from homology"/>
<dbReference type="InterPro" id="IPR000032">
    <property type="entry name" value="HPr-like"/>
</dbReference>
<dbReference type="PANTHER" id="PTHR33705">
    <property type="entry name" value="PHOSPHOCARRIER PROTEIN HPR"/>
    <property type="match status" value="1"/>
</dbReference>
<evidence type="ECO:0000313" key="7">
    <source>
        <dbReference type="Proteomes" id="UP001209318"/>
    </source>
</evidence>
<accession>A0AAE3IRY5</accession>
<evidence type="ECO:0000259" key="5">
    <source>
        <dbReference type="PROSITE" id="PS51350"/>
    </source>
</evidence>
<dbReference type="PROSITE" id="PS51350">
    <property type="entry name" value="PTS_HPR_DOM"/>
    <property type="match status" value="1"/>
</dbReference>
<dbReference type="InterPro" id="IPR050399">
    <property type="entry name" value="HPr"/>
</dbReference>
<dbReference type="AlphaFoldDB" id="A0AAE3IRY5"/>
<dbReference type="InterPro" id="IPR002114">
    <property type="entry name" value="PTS_HPr_Ser_P_site"/>
</dbReference>
<evidence type="ECO:0000313" key="6">
    <source>
        <dbReference type="EMBL" id="MCU9613112.1"/>
    </source>
</evidence>
<gene>
    <name evidence="6" type="ORF">OEV98_06050</name>
</gene>
<dbReference type="Gene3D" id="3.30.1340.10">
    <property type="entry name" value="HPr-like"/>
    <property type="match status" value="1"/>
</dbReference>
<reference evidence="6" key="1">
    <citation type="submission" date="2022-10" db="EMBL/GenBank/DDBJ databases">
        <title>Description of Fervidibacillus gen. nov. in the family Fervidibacillaceae fam. nov. with two species, Fervidibacillus albus sp. nov., and Fervidibacillus halotolerans sp. nov., isolated from tidal flat sediments.</title>
        <authorList>
            <person name="Kwon K.K."/>
            <person name="Yang S.-H."/>
        </authorList>
    </citation>
    <scope>NUCLEOTIDE SEQUENCE</scope>
    <source>
        <strain evidence="6">JCM 19140</strain>
    </source>
</reference>
<dbReference type="PROSITE" id="PS00589">
    <property type="entry name" value="PTS_HPR_SER"/>
    <property type="match status" value="1"/>
</dbReference>
<dbReference type="CDD" id="cd00367">
    <property type="entry name" value="PTS-HPr_like"/>
    <property type="match status" value="1"/>
</dbReference>
<dbReference type="GO" id="GO:0009401">
    <property type="term" value="P:phosphoenolpyruvate-dependent sugar phosphotransferase system"/>
    <property type="evidence" value="ECO:0007669"/>
    <property type="project" value="UniProtKB-KW"/>
</dbReference>
<keyword evidence="7" id="KW-1185">Reference proteome</keyword>
<dbReference type="RefSeq" id="WP_263072323.1">
    <property type="nucleotide sequence ID" value="NZ_JAOUSF010000002.1"/>
</dbReference>
<dbReference type="PANTHER" id="PTHR33705:SF2">
    <property type="entry name" value="PHOSPHOCARRIER PROTEIN NPR"/>
    <property type="match status" value="1"/>
</dbReference>
<organism evidence="6 7">
    <name type="scientific">Perspicuibacillus lycopersici</name>
    <dbReference type="NCBI Taxonomy" id="1325689"/>
    <lineage>
        <taxon>Bacteria</taxon>
        <taxon>Bacillati</taxon>
        <taxon>Bacillota</taxon>
        <taxon>Bacilli</taxon>
        <taxon>Bacillales</taxon>
        <taxon>Bacillaceae</taxon>
        <taxon>Perspicuibacillus</taxon>
    </lineage>
</organism>
<feature type="domain" description="HPr" evidence="5">
    <location>
        <begin position="1"/>
        <end position="88"/>
    </location>
</feature>
<dbReference type="NCBIfam" id="TIGR01003">
    <property type="entry name" value="PTS_HPr_family"/>
    <property type="match status" value="1"/>
</dbReference>
<keyword evidence="3" id="KW-0963">Cytoplasm</keyword>
<dbReference type="PRINTS" id="PR00107">
    <property type="entry name" value="PHOSPHOCPHPR"/>
</dbReference>
<comment type="caution">
    <text evidence="6">The sequence shown here is derived from an EMBL/GenBank/DDBJ whole genome shotgun (WGS) entry which is preliminary data.</text>
</comment>
<dbReference type="SUPFAM" id="SSF55594">
    <property type="entry name" value="HPr-like"/>
    <property type="match status" value="1"/>
</dbReference>
<comment type="similarity">
    <text evidence="2">Belongs to the HPr family.</text>
</comment>
<dbReference type="EMBL" id="JAOUSF010000002">
    <property type="protein sequence ID" value="MCU9613112.1"/>
    <property type="molecule type" value="Genomic_DNA"/>
</dbReference>
<dbReference type="Proteomes" id="UP001209318">
    <property type="component" value="Unassembled WGS sequence"/>
</dbReference>